<sequence length="284" mass="30786">MLSRLSTPPLSVLRRTTLIFVSIITFVHVRAQQSPPQSKSGSSFSAKLINIEAATNETFRYSTTLRNGSDAAHVYDLQTNLPAGWVITFKVESSQVTSINIDRGKSQDISVEVNASPEARPGKYKIPIHAITGKDTIALTLEAVVKGTYSLSLTTPTGRLSEEVTSGSQKQLQLVVKNSGTLSLNNINLSSQLPAGWEATFEPSNINEIKPSNSRNVILTLKVPDKTLVGDYAATFTASNSSTNSQVAFRLAVKTSLLAGWIGMVVILLAVGIVYYLIRKYGRR</sequence>
<accession>A0A1H8KQY6</accession>
<name>A0A1H8KQY6_9SPHI</name>
<dbReference type="Pfam" id="PF10633">
    <property type="entry name" value="NPCBM_assoc"/>
    <property type="match status" value="1"/>
</dbReference>
<dbReference type="InterPro" id="IPR018905">
    <property type="entry name" value="A-galactase_NEW3"/>
</dbReference>
<dbReference type="OrthoDB" id="8631677at2"/>
<keyword evidence="1" id="KW-0472">Membrane</keyword>
<dbReference type="AlphaFoldDB" id="A0A1H8KQY6"/>
<dbReference type="PANTHER" id="PTHR39198">
    <property type="entry name" value="HYPOTHETICAL MEMBRANE PROTEIN, CONSERVED"/>
    <property type="match status" value="1"/>
</dbReference>
<dbReference type="Proteomes" id="UP000198942">
    <property type="component" value="Unassembled WGS sequence"/>
</dbReference>
<dbReference type="PANTHER" id="PTHR39198:SF1">
    <property type="entry name" value="ALPHA-GALACTOSIDASE NEW3 DOMAIN-CONTAINING PROTEIN"/>
    <property type="match status" value="1"/>
</dbReference>
<feature type="domain" description="Alpha-galactosidase NEW3" evidence="2">
    <location>
        <begin position="165"/>
        <end position="239"/>
    </location>
</feature>
<evidence type="ECO:0000259" key="2">
    <source>
        <dbReference type="Pfam" id="PF10633"/>
    </source>
</evidence>
<protein>
    <submittedName>
        <fullName evidence="3">NPCBM-associated, NEW3 domain of alpha-galactosidase</fullName>
    </submittedName>
</protein>
<reference evidence="4" key="1">
    <citation type="submission" date="2016-10" db="EMBL/GenBank/DDBJ databases">
        <authorList>
            <person name="Varghese N."/>
            <person name="Submissions S."/>
        </authorList>
    </citation>
    <scope>NUCLEOTIDE SEQUENCE [LARGE SCALE GENOMIC DNA]</scope>
    <source>
        <strain evidence="4">Gh-48</strain>
    </source>
</reference>
<proteinExistence type="predicted"/>
<keyword evidence="1" id="KW-1133">Transmembrane helix</keyword>
<keyword evidence="4" id="KW-1185">Reference proteome</keyword>
<feature type="transmembrane region" description="Helical" evidence="1">
    <location>
        <begin position="258"/>
        <end position="278"/>
    </location>
</feature>
<dbReference type="InterPro" id="IPR013783">
    <property type="entry name" value="Ig-like_fold"/>
</dbReference>
<dbReference type="EMBL" id="FOCL01000004">
    <property type="protein sequence ID" value="SEN95320.1"/>
    <property type="molecule type" value="Genomic_DNA"/>
</dbReference>
<dbReference type="Gene3D" id="2.60.40.10">
    <property type="entry name" value="Immunoglobulins"/>
    <property type="match status" value="1"/>
</dbReference>
<evidence type="ECO:0000313" key="3">
    <source>
        <dbReference type="EMBL" id="SEN95320.1"/>
    </source>
</evidence>
<gene>
    <name evidence="3" type="ORF">SAMN05192574_104731</name>
</gene>
<dbReference type="RefSeq" id="WP_091211772.1">
    <property type="nucleotide sequence ID" value="NZ_FOCL01000004.1"/>
</dbReference>
<evidence type="ECO:0000313" key="4">
    <source>
        <dbReference type="Proteomes" id="UP000198942"/>
    </source>
</evidence>
<organism evidence="3 4">
    <name type="scientific">Mucilaginibacter gossypiicola</name>
    <dbReference type="NCBI Taxonomy" id="551995"/>
    <lineage>
        <taxon>Bacteria</taxon>
        <taxon>Pseudomonadati</taxon>
        <taxon>Bacteroidota</taxon>
        <taxon>Sphingobacteriia</taxon>
        <taxon>Sphingobacteriales</taxon>
        <taxon>Sphingobacteriaceae</taxon>
        <taxon>Mucilaginibacter</taxon>
    </lineage>
</organism>
<dbReference type="STRING" id="551995.SAMN05192574_104731"/>
<evidence type="ECO:0000256" key="1">
    <source>
        <dbReference type="SAM" id="Phobius"/>
    </source>
</evidence>
<keyword evidence="1" id="KW-0812">Transmembrane</keyword>